<evidence type="ECO:0000313" key="3">
    <source>
        <dbReference type="WBParaSite" id="SBAD_0000583401-mRNA-1"/>
    </source>
</evidence>
<keyword evidence="2" id="KW-1185">Reference proteome</keyword>
<dbReference type="InterPro" id="IPR011990">
    <property type="entry name" value="TPR-like_helical_dom_sf"/>
</dbReference>
<reference evidence="3" key="1">
    <citation type="submission" date="2016-06" db="UniProtKB">
        <authorList>
            <consortium name="WormBaseParasite"/>
        </authorList>
    </citation>
    <scope>IDENTIFICATION</scope>
</reference>
<gene>
    <name evidence="1" type="ORF">SBAD_LOCUS5612</name>
</gene>
<dbReference type="EMBL" id="UZAM01009117">
    <property type="protein sequence ID" value="VDP07748.1"/>
    <property type="molecule type" value="Genomic_DNA"/>
</dbReference>
<evidence type="ECO:0000313" key="2">
    <source>
        <dbReference type="Proteomes" id="UP000270296"/>
    </source>
</evidence>
<accession>A0A183IPR5</accession>
<dbReference type="WBParaSite" id="SBAD_0000583401-mRNA-1">
    <property type="protein sequence ID" value="SBAD_0000583401-mRNA-1"/>
    <property type="gene ID" value="SBAD_0000583401"/>
</dbReference>
<evidence type="ECO:0000313" key="1">
    <source>
        <dbReference type="EMBL" id="VDP07748.1"/>
    </source>
</evidence>
<dbReference type="Proteomes" id="UP000270296">
    <property type="component" value="Unassembled WGS sequence"/>
</dbReference>
<dbReference type="SUPFAM" id="SSF48452">
    <property type="entry name" value="TPR-like"/>
    <property type="match status" value="1"/>
</dbReference>
<dbReference type="AlphaFoldDB" id="A0A183IPR5"/>
<proteinExistence type="predicted"/>
<name>A0A183IPR5_9BILA</name>
<dbReference type="Gene3D" id="1.25.40.10">
    <property type="entry name" value="Tetratricopeptide repeat domain"/>
    <property type="match status" value="1"/>
</dbReference>
<protein>
    <submittedName>
        <fullName evidence="3">TPR_REGION domain-containing protein</fullName>
    </submittedName>
</protein>
<reference evidence="1 2" key="2">
    <citation type="submission" date="2018-11" db="EMBL/GenBank/DDBJ databases">
        <authorList>
            <consortium name="Pathogen Informatics"/>
        </authorList>
    </citation>
    <scope>NUCLEOTIDE SEQUENCE [LARGE SCALE GENOMIC DNA]</scope>
</reference>
<dbReference type="OrthoDB" id="423589at2759"/>
<organism evidence="3">
    <name type="scientific">Soboliphyme baturini</name>
    <dbReference type="NCBI Taxonomy" id="241478"/>
    <lineage>
        <taxon>Eukaryota</taxon>
        <taxon>Metazoa</taxon>
        <taxon>Ecdysozoa</taxon>
        <taxon>Nematoda</taxon>
        <taxon>Enoplea</taxon>
        <taxon>Dorylaimia</taxon>
        <taxon>Dioctophymatida</taxon>
        <taxon>Dioctophymatoidea</taxon>
        <taxon>Soboliphymatidae</taxon>
        <taxon>Soboliphyme</taxon>
    </lineage>
</organism>
<sequence>MESQEKTDIEQPPDFLKSFESQIEEINDFKCSFYITSSTPTEACFNAELENKVSDLLSSIKKCPELPKYLQAYLLGKALNLYPKYVKECEEQLTRCIRLNPSFPQALNELGECVWKRSDINGAKKCFLAGLKLNKDDKACLRNLSMAYRHLGGENGERLKNCAESLELAKRAVELDPDDGMSLCACWDTI</sequence>